<dbReference type="EMBL" id="UINC01057715">
    <property type="protein sequence ID" value="SVB79175.1"/>
    <property type="molecule type" value="Genomic_DNA"/>
</dbReference>
<protein>
    <recommendedName>
        <fullName evidence="3">Prepilin-type N-terminal cleavage/methylation domain-containing protein</fullName>
    </recommendedName>
</protein>
<evidence type="ECO:0008006" key="3">
    <source>
        <dbReference type="Google" id="ProtNLM"/>
    </source>
</evidence>
<dbReference type="Pfam" id="PF07963">
    <property type="entry name" value="N_methyl"/>
    <property type="match status" value="1"/>
</dbReference>
<dbReference type="PROSITE" id="PS00409">
    <property type="entry name" value="PROKAR_NTER_METHYL"/>
    <property type="match status" value="1"/>
</dbReference>
<dbReference type="PANTHER" id="PTHR30093">
    <property type="entry name" value="GENERAL SECRETION PATHWAY PROTEIN G"/>
    <property type="match status" value="1"/>
</dbReference>
<proteinExistence type="predicted"/>
<evidence type="ECO:0000313" key="2">
    <source>
        <dbReference type="EMBL" id="SVB79175.1"/>
    </source>
</evidence>
<feature type="non-terminal residue" evidence="2">
    <location>
        <position position="1"/>
    </location>
</feature>
<dbReference type="InterPro" id="IPR012902">
    <property type="entry name" value="N_methyl_site"/>
</dbReference>
<dbReference type="InterPro" id="IPR045584">
    <property type="entry name" value="Pilin-like"/>
</dbReference>
<feature type="transmembrane region" description="Helical" evidence="1">
    <location>
        <begin position="12"/>
        <end position="36"/>
    </location>
</feature>
<keyword evidence="1" id="KW-1133">Transmembrane helix</keyword>
<sequence length="249" mass="28331">VVDLHKKTNHGFTLIELLVVIAIIAILAGLLLPALAKAKEKGRATLCLNNLKQVGIGMLMFADENDDMIPRGSAGSARRWWLEFMPYVPEGGTERDYRNIKIFMCPSYPLHEDVRNSSRLLPWQKKQVITYVVNGWRFRSLRDQTGYEQLGLSKITDFTQPSNSAYLLDNESDTWRPIVTGMQDMQTALNDVWHPSHLPYDASGRRLSVDRRVAARRHSDGSNILFLDGHAGYRGAKLIDIDLFREHKP</sequence>
<keyword evidence="1" id="KW-0812">Transmembrane</keyword>
<keyword evidence="1" id="KW-0472">Membrane</keyword>
<dbReference type="SUPFAM" id="SSF54523">
    <property type="entry name" value="Pili subunits"/>
    <property type="match status" value="1"/>
</dbReference>
<gene>
    <name evidence="2" type="ORF">METZ01_LOCUS232029</name>
</gene>
<dbReference type="NCBIfam" id="TIGR02532">
    <property type="entry name" value="IV_pilin_GFxxxE"/>
    <property type="match status" value="1"/>
</dbReference>
<dbReference type="AlphaFoldDB" id="A0A382GWB9"/>
<name>A0A382GWB9_9ZZZZ</name>
<dbReference type="Gene3D" id="3.30.700.10">
    <property type="entry name" value="Glycoprotein, Type 4 Pilin"/>
    <property type="match status" value="1"/>
</dbReference>
<organism evidence="2">
    <name type="scientific">marine metagenome</name>
    <dbReference type="NCBI Taxonomy" id="408172"/>
    <lineage>
        <taxon>unclassified sequences</taxon>
        <taxon>metagenomes</taxon>
        <taxon>ecological metagenomes</taxon>
    </lineage>
</organism>
<reference evidence="2" key="1">
    <citation type="submission" date="2018-05" db="EMBL/GenBank/DDBJ databases">
        <authorList>
            <person name="Lanie J.A."/>
            <person name="Ng W.-L."/>
            <person name="Kazmierczak K.M."/>
            <person name="Andrzejewski T.M."/>
            <person name="Davidsen T.M."/>
            <person name="Wayne K.J."/>
            <person name="Tettelin H."/>
            <person name="Glass J.I."/>
            <person name="Rusch D."/>
            <person name="Podicherti R."/>
            <person name="Tsui H.-C.T."/>
            <person name="Winkler M.E."/>
        </authorList>
    </citation>
    <scope>NUCLEOTIDE SEQUENCE</scope>
</reference>
<evidence type="ECO:0000256" key="1">
    <source>
        <dbReference type="SAM" id="Phobius"/>
    </source>
</evidence>
<dbReference type="PANTHER" id="PTHR30093:SF2">
    <property type="entry name" value="TYPE II SECRETION SYSTEM PROTEIN H"/>
    <property type="match status" value="1"/>
</dbReference>
<accession>A0A382GWB9</accession>